<dbReference type="InterPro" id="IPR012347">
    <property type="entry name" value="Ferritin-like"/>
</dbReference>
<sequence length="142" mass="17009">MNIDRLIDCDKEYESYIISNLKNYITDELIDSHYYEELSHLAPSNVAKDLLLSFSEDEKNHAELFGQIYYYLRASHYTPEISYIKINDYKESIIQKMNDEIKDYEEYSKQYLNAPTIEWQNIFFVVRDTEAQHAMRLPSLLE</sequence>
<dbReference type="EMBL" id="QNRX01000008">
    <property type="protein sequence ID" value="RBP64439.1"/>
    <property type="molecule type" value="Genomic_DNA"/>
</dbReference>
<keyword evidence="2" id="KW-1185">Reference proteome</keyword>
<dbReference type="CDD" id="cd00657">
    <property type="entry name" value="Ferritin_like"/>
    <property type="match status" value="1"/>
</dbReference>
<reference evidence="1 2" key="1">
    <citation type="submission" date="2018-06" db="EMBL/GenBank/DDBJ databases">
        <title>Genomic Encyclopedia of Type Strains, Phase IV (KMG-IV): sequencing the most valuable type-strain genomes for metagenomic binning, comparative biology and taxonomic classification.</title>
        <authorList>
            <person name="Goeker M."/>
        </authorList>
    </citation>
    <scope>NUCLEOTIDE SEQUENCE [LARGE SCALE GENOMIC DNA]</scope>
    <source>
        <strain evidence="1 2">DSM 22112</strain>
    </source>
</reference>
<dbReference type="OrthoDB" id="573482at2"/>
<accession>A0A366I9H6</accession>
<gene>
    <name evidence="1" type="ORF">DES36_10854</name>
</gene>
<dbReference type="InterPro" id="IPR009078">
    <property type="entry name" value="Ferritin-like_SF"/>
</dbReference>
<dbReference type="SUPFAM" id="SSF47240">
    <property type="entry name" value="Ferritin-like"/>
    <property type="match status" value="1"/>
</dbReference>
<dbReference type="Gene3D" id="1.20.1260.10">
    <property type="match status" value="1"/>
</dbReference>
<proteinExistence type="predicted"/>
<name>A0A366I9H6_9FIRM</name>
<comment type="caution">
    <text evidence="1">The sequence shown here is derived from an EMBL/GenBank/DDBJ whole genome shotgun (WGS) entry which is preliminary data.</text>
</comment>
<dbReference type="AlphaFoldDB" id="A0A366I9H6"/>
<dbReference type="RefSeq" id="WP_113920588.1">
    <property type="nucleotide sequence ID" value="NZ_CALNCS010000135.1"/>
</dbReference>
<protein>
    <submittedName>
        <fullName evidence="1">Rubrerythrin</fullName>
    </submittedName>
</protein>
<evidence type="ECO:0000313" key="1">
    <source>
        <dbReference type="EMBL" id="RBP64439.1"/>
    </source>
</evidence>
<evidence type="ECO:0000313" key="2">
    <source>
        <dbReference type="Proteomes" id="UP000253490"/>
    </source>
</evidence>
<organism evidence="1 2">
    <name type="scientific">Alkalibaculum bacchi</name>
    <dbReference type="NCBI Taxonomy" id="645887"/>
    <lineage>
        <taxon>Bacteria</taxon>
        <taxon>Bacillati</taxon>
        <taxon>Bacillota</taxon>
        <taxon>Clostridia</taxon>
        <taxon>Eubacteriales</taxon>
        <taxon>Eubacteriaceae</taxon>
        <taxon>Alkalibaculum</taxon>
    </lineage>
</organism>
<dbReference type="Proteomes" id="UP000253490">
    <property type="component" value="Unassembled WGS sequence"/>
</dbReference>